<organism evidence="3 4">
    <name type="scientific">Actinoplanes couchii</name>
    <dbReference type="NCBI Taxonomy" id="403638"/>
    <lineage>
        <taxon>Bacteria</taxon>
        <taxon>Bacillati</taxon>
        <taxon>Actinomycetota</taxon>
        <taxon>Actinomycetes</taxon>
        <taxon>Micromonosporales</taxon>
        <taxon>Micromonosporaceae</taxon>
        <taxon>Actinoplanes</taxon>
    </lineage>
</organism>
<accession>A0ABQ3XG93</accession>
<name>A0ABQ3XG93_9ACTN</name>
<dbReference type="Proteomes" id="UP000612282">
    <property type="component" value="Unassembled WGS sequence"/>
</dbReference>
<feature type="domain" description="DUF732" evidence="2">
    <location>
        <begin position="100"/>
        <end position="155"/>
    </location>
</feature>
<evidence type="ECO:0000313" key="3">
    <source>
        <dbReference type="EMBL" id="GID57521.1"/>
    </source>
</evidence>
<gene>
    <name evidence="3" type="ORF">Aco03nite_059250</name>
</gene>
<feature type="region of interest" description="Disordered" evidence="1">
    <location>
        <begin position="22"/>
        <end position="87"/>
    </location>
</feature>
<dbReference type="Pfam" id="PF05305">
    <property type="entry name" value="DUF732"/>
    <property type="match status" value="1"/>
</dbReference>
<protein>
    <recommendedName>
        <fullName evidence="2">DUF732 domain-containing protein</fullName>
    </recommendedName>
</protein>
<comment type="caution">
    <text evidence="3">The sequence shown here is derived from an EMBL/GenBank/DDBJ whole genome shotgun (WGS) entry which is preliminary data.</text>
</comment>
<sequence>MNRLGLGVLTGAMAVMCMGGCGGADSVPQWRDPQPSQAVTGPVAEPLADDGPEPPAPSEGTWEGLREGPLDSSPGSVTPSSPEPGADFVAAVRGKIPEATMDLRNEEIAEIGRRACDSLTAGDPRRSVVEDLGDFGLEKPDARELIKAARSTLCAS</sequence>
<evidence type="ECO:0000313" key="4">
    <source>
        <dbReference type="Proteomes" id="UP000612282"/>
    </source>
</evidence>
<proteinExistence type="predicted"/>
<dbReference type="InterPro" id="IPR007969">
    <property type="entry name" value="DUF732"/>
</dbReference>
<dbReference type="EMBL" id="BOMG01000073">
    <property type="protein sequence ID" value="GID57521.1"/>
    <property type="molecule type" value="Genomic_DNA"/>
</dbReference>
<evidence type="ECO:0000256" key="1">
    <source>
        <dbReference type="SAM" id="MobiDB-lite"/>
    </source>
</evidence>
<keyword evidence="4" id="KW-1185">Reference proteome</keyword>
<evidence type="ECO:0000259" key="2">
    <source>
        <dbReference type="Pfam" id="PF05305"/>
    </source>
</evidence>
<dbReference type="RefSeq" id="WP_203800409.1">
    <property type="nucleotide sequence ID" value="NZ_BAAAQE010000034.1"/>
</dbReference>
<reference evidence="3 4" key="1">
    <citation type="submission" date="2021-01" db="EMBL/GenBank/DDBJ databases">
        <title>Whole genome shotgun sequence of Actinoplanes couchii NBRC 106145.</title>
        <authorList>
            <person name="Komaki H."/>
            <person name="Tamura T."/>
        </authorList>
    </citation>
    <scope>NUCLEOTIDE SEQUENCE [LARGE SCALE GENOMIC DNA]</scope>
    <source>
        <strain evidence="3 4">NBRC 106145</strain>
    </source>
</reference>